<organism evidence="2 3">
    <name type="scientific">Thlaspi arvense</name>
    <name type="common">Field penny-cress</name>
    <dbReference type="NCBI Taxonomy" id="13288"/>
    <lineage>
        <taxon>Eukaryota</taxon>
        <taxon>Viridiplantae</taxon>
        <taxon>Streptophyta</taxon>
        <taxon>Embryophyta</taxon>
        <taxon>Tracheophyta</taxon>
        <taxon>Spermatophyta</taxon>
        <taxon>Magnoliopsida</taxon>
        <taxon>eudicotyledons</taxon>
        <taxon>Gunneridae</taxon>
        <taxon>Pentapetalae</taxon>
        <taxon>rosids</taxon>
        <taxon>malvids</taxon>
        <taxon>Brassicales</taxon>
        <taxon>Brassicaceae</taxon>
        <taxon>Thlaspideae</taxon>
        <taxon>Thlaspi</taxon>
    </lineage>
</organism>
<dbReference type="EMBL" id="OU466861">
    <property type="protein sequence ID" value="CAH2063411.1"/>
    <property type="molecule type" value="Genomic_DNA"/>
</dbReference>
<accession>A0AAU9SFT9</accession>
<gene>
    <name evidence="2" type="ORF">TAV2_LOCUS15616</name>
</gene>
<protein>
    <submittedName>
        <fullName evidence="2">Uncharacterized protein</fullName>
    </submittedName>
</protein>
<evidence type="ECO:0000256" key="1">
    <source>
        <dbReference type="SAM" id="MobiDB-lite"/>
    </source>
</evidence>
<reference evidence="2 3" key="1">
    <citation type="submission" date="2022-03" db="EMBL/GenBank/DDBJ databases">
        <authorList>
            <person name="Nunn A."/>
            <person name="Chopra R."/>
            <person name="Nunn A."/>
            <person name="Contreras Garrido A."/>
        </authorList>
    </citation>
    <scope>NUCLEOTIDE SEQUENCE [LARGE SCALE GENOMIC DNA]</scope>
</reference>
<feature type="compositionally biased region" description="Basic and acidic residues" evidence="1">
    <location>
        <begin position="115"/>
        <end position="141"/>
    </location>
</feature>
<dbReference type="AlphaFoldDB" id="A0AAU9SFT9"/>
<feature type="region of interest" description="Disordered" evidence="1">
    <location>
        <begin position="91"/>
        <end position="141"/>
    </location>
</feature>
<proteinExistence type="predicted"/>
<evidence type="ECO:0000313" key="2">
    <source>
        <dbReference type="EMBL" id="CAH2063411.1"/>
    </source>
</evidence>
<keyword evidence="3" id="KW-1185">Reference proteome</keyword>
<sequence length="141" mass="16107">MIAVKTCKREPLQVFVHCYAMNHTLVYAIAHDFYLISQLNYQSSFDIRHTDPGWMATDRSTLREDRPEASSLRQAVSISWMTRGLSKGSCKRERSMTGRSMVAEPMLGPSIGRCEGGRMDKEGEDKSVRKWGDSMEGERRK</sequence>
<evidence type="ECO:0000313" key="3">
    <source>
        <dbReference type="Proteomes" id="UP000836841"/>
    </source>
</evidence>
<dbReference type="Proteomes" id="UP000836841">
    <property type="component" value="Chromosome 5"/>
</dbReference>
<name>A0AAU9SFT9_THLAR</name>